<dbReference type="NCBIfam" id="TIGR04183">
    <property type="entry name" value="Por_Secre_tail"/>
    <property type="match status" value="1"/>
</dbReference>
<dbReference type="Pfam" id="PF05935">
    <property type="entry name" value="Arylsulfotrans"/>
    <property type="match status" value="1"/>
</dbReference>
<dbReference type="Proteomes" id="UP000324550">
    <property type="component" value="Unassembled WGS sequence"/>
</dbReference>
<protein>
    <submittedName>
        <fullName evidence="3">T9SS type A sorting domain-containing protein</fullName>
    </submittedName>
</protein>
<keyword evidence="4" id="KW-1185">Reference proteome</keyword>
<name>A0A5D0G7E8_9FLAO</name>
<accession>A0A5D0G7E8</accession>
<dbReference type="InterPro" id="IPR026444">
    <property type="entry name" value="Secre_tail"/>
</dbReference>
<reference evidence="3 4" key="1">
    <citation type="submission" date="2019-08" db="EMBL/GenBank/DDBJ databases">
        <title>Formosa sediminis sp. nov., isolated from marine sediment.</title>
        <authorList>
            <person name="Cao W.R."/>
        </authorList>
    </citation>
    <scope>NUCLEOTIDE SEQUENCE [LARGE SCALE GENOMIC DNA]</scope>
    <source>
        <strain evidence="3 4">1494</strain>
    </source>
</reference>
<evidence type="ECO:0000313" key="3">
    <source>
        <dbReference type="EMBL" id="TYA54754.1"/>
    </source>
</evidence>
<dbReference type="InterPro" id="IPR053143">
    <property type="entry name" value="Arylsulfate_ST"/>
</dbReference>
<dbReference type="OrthoDB" id="264813at2"/>
<keyword evidence="1" id="KW-0732">Signal</keyword>
<feature type="domain" description="Secretion system C-terminal sorting" evidence="2">
    <location>
        <begin position="471"/>
        <end position="530"/>
    </location>
</feature>
<dbReference type="AlphaFoldDB" id="A0A5D0G7E8"/>
<dbReference type="Pfam" id="PF18962">
    <property type="entry name" value="Por_Secre_tail"/>
    <property type="match status" value="1"/>
</dbReference>
<dbReference type="InterPro" id="IPR010262">
    <property type="entry name" value="Arylsulfotransferase_bact"/>
</dbReference>
<dbReference type="PANTHER" id="PTHR35340:SF5">
    <property type="entry name" value="ASST-DOMAIN-CONTAINING PROTEIN"/>
    <property type="match status" value="1"/>
</dbReference>
<organism evidence="3 4">
    <name type="scientific">Formosa maritima</name>
    <dbReference type="NCBI Taxonomy" id="2592046"/>
    <lineage>
        <taxon>Bacteria</taxon>
        <taxon>Pseudomonadati</taxon>
        <taxon>Bacteroidota</taxon>
        <taxon>Flavobacteriia</taxon>
        <taxon>Flavobacteriales</taxon>
        <taxon>Flavobacteriaceae</taxon>
        <taxon>Formosa</taxon>
    </lineage>
</organism>
<dbReference type="EMBL" id="VSFC01000043">
    <property type="protein sequence ID" value="TYA54754.1"/>
    <property type="molecule type" value="Genomic_DNA"/>
</dbReference>
<dbReference type="PANTHER" id="PTHR35340">
    <property type="entry name" value="PQQ ENZYME REPEAT PROTEIN-RELATED"/>
    <property type="match status" value="1"/>
</dbReference>
<evidence type="ECO:0000313" key="4">
    <source>
        <dbReference type="Proteomes" id="UP000324550"/>
    </source>
</evidence>
<dbReference type="GO" id="GO:0004062">
    <property type="term" value="F:aryl sulfotransferase activity"/>
    <property type="evidence" value="ECO:0007669"/>
    <property type="project" value="InterPro"/>
</dbReference>
<dbReference type="RefSeq" id="WP_148455209.1">
    <property type="nucleotide sequence ID" value="NZ_VSFC01000043.1"/>
</dbReference>
<sequence>MKLKLLYLFFFLNFSTVIYCQETIGLLHHDISSYDGYTLFSPEKNNTVYLINNCGNVINTWTFSENPGLTCYLLENGNLLRAGQQSLEIRDWNSNLIWQYNLDNLELNQHHDIEPLPNGNILCLVKEIITEADQILLGKDPTLLNGNFRSEKIIEFQPIGIDQINIVWEWRFVDHLIQDFDSNAPNFGDVASHPELVDFNYEDYNMNHSDWLHMNSIDYNADLDHIILSAKSMGEIYIIDHSTTTTEAAGHTGGNSGKGGDFLWRWGNPEVYRQGTPSDRKLFEQHDAKWVTNGYLNEGKISVFNNDQGGTQTHSSIHLLTPELNSNNEYQITNNTFLPSDYFWSWSGDILGETVLELKKSGVQSLPNGNMILCETSLGRLTEIDVNGNIVWIYRNPSGTVVFNQFATNLEIVSNNSLFRGEKYPKNHPAFDGKDLTPGSIIEDVNDNSTTCFENLSINSHTISNKIRIKNPVLNNILQFNSVLNNASVSIYNISGQQIFNSSNLNGNQIEVSNLKTGLYFVKIENDNAFNQDIFKIIVQ</sequence>
<evidence type="ECO:0000259" key="2">
    <source>
        <dbReference type="Pfam" id="PF18962"/>
    </source>
</evidence>
<proteinExistence type="predicted"/>
<gene>
    <name evidence="3" type="ORF">FVF61_08250</name>
</gene>
<comment type="caution">
    <text evidence="3">The sequence shown here is derived from an EMBL/GenBank/DDBJ whole genome shotgun (WGS) entry which is preliminary data.</text>
</comment>
<evidence type="ECO:0000256" key="1">
    <source>
        <dbReference type="ARBA" id="ARBA00022729"/>
    </source>
</evidence>
<dbReference type="SUPFAM" id="SSF63829">
    <property type="entry name" value="Calcium-dependent phosphotriesterase"/>
    <property type="match status" value="1"/>
</dbReference>